<organism evidence="2 3">
    <name type="scientific">Echria macrotheca</name>
    <dbReference type="NCBI Taxonomy" id="438768"/>
    <lineage>
        <taxon>Eukaryota</taxon>
        <taxon>Fungi</taxon>
        <taxon>Dikarya</taxon>
        <taxon>Ascomycota</taxon>
        <taxon>Pezizomycotina</taxon>
        <taxon>Sordariomycetes</taxon>
        <taxon>Sordariomycetidae</taxon>
        <taxon>Sordariales</taxon>
        <taxon>Schizotheciaceae</taxon>
        <taxon>Echria</taxon>
    </lineage>
</organism>
<protein>
    <submittedName>
        <fullName evidence="2">Uncharacterized protein</fullName>
    </submittedName>
</protein>
<gene>
    <name evidence="2" type="ORF">QBC47DRAFT_89733</name>
</gene>
<feature type="region of interest" description="Disordered" evidence="1">
    <location>
        <begin position="1"/>
        <end position="61"/>
    </location>
</feature>
<dbReference type="AlphaFoldDB" id="A0AAJ0B7S0"/>
<dbReference type="Proteomes" id="UP001239445">
    <property type="component" value="Unassembled WGS sequence"/>
</dbReference>
<dbReference type="EMBL" id="MU839844">
    <property type="protein sequence ID" value="KAK1750951.1"/>
    <property type="molecule type" value="Genomic_DNA"/>
</dbReference>
<accession>A0AAJ0B7S0</accession>
<evidence type="ECO:0000256" key="1">
    <source>
        <dbReference type="SAM" id="MobiDB-lite"/>
    </source>
</evidence>
<proteinExistence type="predicted"/>
<comment type="caution">
    <text evidence="2">The sequence shown here is derived from an EMBL/GenBank/DDBJ whole genome shotgun (WGS) entry which is preliminary data.</text>
</comment>
<evidence type="ECO:0000313" key="3">
    <source>
        <dbReference type="Proteomes" id="UP001239445"/>
    </source>
</evidence>
<keyword evidence="3" id="KW-1185">Reference proteome</keyword>
<evidence type="ECO:0000313" key="2">
    <source>
        <dbReference type="EMBL" id="KAK1750951.1"/>
    </source>
</evidence>
<reference evidence="2" key="1">
    <citation type="submission" date="2023-06" db="EMBL/GenBank/DDBJ databases">
        <title>Genome-scale phylogeny and comparative genomics of the fungal order Sordariales.</title>
        <authorList>
            <consortium name="Lawrence Berkeley National Laboratory"/>
            <person name="Hensen N."/>
            <person name="Bonometti L."/>
            <person name="Westerberg I."/>
            <person name="Brannstrom I.O."/>
            <person name="Guillou S."/>
            <person name="Cros-Aarteil S."/>
            <person name="Calhoun S."/>
            <person name="Haridas S."/>
            <person name="Kuo A."/>
            <person name="Mondo S."/>
            <person name="Pangilinan J."/>
            <person name="Riley R."/>
            <person name="Labutti K."/>
            <person name="Andreopoulos B."/>
            <person name="Lipzen A."/>
            <person name="Chen C."/>
            <person name="Yanf M."/>
            <person name="Daum C."/>
            <person name="Ng V."/>
            <person name="Clum A."/>
            <person name="Steindorff A."/>
            <person name="Ohm R."/>
            <person name="Martin F."/>
            <person name="Silar P."/>
            <person name="Natvig D."/>
            <person name="Lalanne C."/>
            <person name="Gautier V."/>
            <person name="Ament-Velasquez S.L."/>
            <person name="Kruys A."/>
            <person name="Hutchinson M.I."/>
            <person name="Powell A.J."/>
            <person name="Barry K."/>
            <person name="Miller A.N."/>
            <person name="Grigoriev I.V."/>
            <person name="Debuchy R."/>
            <person name="Gladieux P."/>
            <person name="Thoren M.H."/>
            <person name="Johannesson H."/>
        </authorList>
    </citation>
    <scope>NUCLEOTIDE SEQUENCE</scope>
    <source>
        <strain evidence="2">PSN4</strain>
    </source>
</reference>
<name>A0AAJ0B7S0_9PEZI</name>
<sequence length="200" mass="22630">MRPTQPRATERDAPCPREQRDRGLDLAPPMTVTRDMSFSPDQQDRRPDPAPVVRLPSERNRSRCHRAWPRDPMAPPPVPRTCVNCTLPSHTVRECVSPKMDGFVHGCPLCNLPHTFEKCALRAKSIDEDYQILVVETSRPPTAQGLVDRLARKMAEDGPSDAAGTAVEYRLLEGRRRTSYPRFRSQHIRLQGRTDTRAAA</sequence>
<feature type="compositionally biased region" description="Basic and acidic residues" evidence="1">
    <location>
        <begin position="8"/>
        <end position="24"/>
    </location>
</feature>